<evidence type="ECO:0000313" key="1">
    <source>
        <dbReference type="EMBL" id="MFJ1469605.1"/>
    </source>
</evidence>
<comment type="caution">
    <text evidence="1">The sequence shown here is derived from an EMBL/GenBank/DDBJ whole genome shotgun (WGS) entry which is preliminary data.</text>
</comment>
<organism evidence="1 2">
    <name type="scientific">Massilia orientalis</name>
    <dbReference type="NCBI Taxonomy" id="3050128"/>
    <lineage>
        <taxon>Bacteria</taxon>
        <taxon>Pseudomonadati</taxon>
        <taxon>Pseudomonadota</taxon>
        <taxon>Betaproteobacteria</taxon>
        <taxon>Burkholderiales</taxon>
        <taxon>Oxalobacteraceae</taxon>
        <taxon>Telluria group</taxon>
        <taxon>Massilia</taxon>
    </lineage>
</organism>
<evidence type="ECO:0000313" key="2">
    <source>
        <dbReference type="Proteomes" id="UP001168096"/>
    </source>
</evidence>
<dbReference type="EMBL" id="JASNRB020000010">
    <property type="protein sequence ID" value="MFJ1469605.1"/>
    <property type="molecule type" value="Genomic_DNA"/>
</dbReference>
<accession>A0ACC7MDJ3</accession>
<gene>
    <name evidence="1" type="ORF">QPK29_017980</name>
</gene>
<proteinExistence type="predicted"/>
<keyword evidence="2" id="KW-1185">Reference proteome</keyword>
<keyword evidence="1" id="KW-0378">Hydrolase</keyword>
<name>A0ACC7MDJ3_9BURK</name>
<reference evidence="1" key="1">
    <citation type="submission" date="2024-11" db="EMBL/GenBank/DDBJ databases">
        <title>Description of Massilia orientalis sp. nov., isolated from rhizosphere soil of Ageratina adenophora.</title>
        <authorList>
            <person name="Wang Y."/>
        </authorList>
    </citation>
    <scope>NUCLEOTIDE SEQUENCE</scope>
    <source>
        <strain evidence="1">YIM B02787</strain>
    </source>
</reference>
<protein>
    <submittedName>
        <fullName evidence="1">Glycosyl hydrolase family 95 catalytic domain-containing protein</fullName>
    </submittedName>
</protein>
<sequence length="826" mass="89685">MSKAGHQQVNPTRRRVLGTLGLAAAAAGMPGLAGATVVTRTEGDKDKLALWYDKPARQWVEALPVGNGRLGAMVYGRPLQERLQLNEDTLWAGGPYRFDNPGFKAALPRVRALIDEGKFIEARDLVAKEMIAQPATQMPYGAAGDLLFDFHGVDGAQGFRRTLDLDSAIATTRFASGAVRHVREVFSSAPDQVIVLHLQATGGTLDFDVGYRHPREVKYGDGTFDVTKARHDVPAGAPWDVSEDLAEAQRPASLSIRADGPRALLVEGRNADHAGVKGALRYAVRVMALGDGKVDVDGDRLRVRGAREVTLLIGAATSFVSPRDIDGDPVKAVRERVDAAARKPYARLRADHVQAHRALFGRLSLRLGRADAGTAPTDARIAAVPQTDDASLATLAALYLQYGRYLLISSSRPGSQPANLQGIWNEGINPPWGSKYTININTEMNYWPAEAANLAPCVEPLVKMVEELAVTGAAVARESWGARGWVAHHNTDLWRAAAPIDGPNWGMWPCGGAWLCKTLWDHYEYNPDDAYLARIYPALKGAAMFFVDVLVEDPKGRGLVTSPSLSPENPHHPDVAVCAGPAMDRQIVRDLFASTLAAHAKLRDPDADFRKAVEAKRAHLAPDRIGAQGQLQEWLDDWDAQAPDQHHRHVSHLYAVYPSEQINVRDTPDLIAAAKVSLNTRGDMSTGWATAWRLALWARMGDGEHAYSILRGLLAPERTYPNMFDAHPPFQIDGNFGGAAGILEMLVQSWGGEIRILPALPRAWPEGAVHGIRARGGIEVDLDWTGGRATRVALRGKPGQAAKVRIGERLVTVKLDASGRARVALT</sequence>
<dbReference type="Proteomes" id="UP001168096">
    <property type="component" value="Unassembled WGS sequence"/>
</dbReference>